<keyword evidence="1" id="KW-1133">Transmembrane helix</keyword>
<keyword evidence="1" id="KW-0472">Membrane</keyword>
<accession>A0A211Z2W3</accession>
<keyword evidence="1" id="KW-0812">Transmembrane</keyword>
<protein>
    <submittedName>
        <fullName evidence="2">Uncharacterized protein</fullName>
    </submittedName>
</protein>
<organism evidence="2 3">
    <name type="scientific">Inquilinus limosus</name>
    <dbReference type="NCBI Taxonomy" id="171674"/>
    <lineage>
        <taxon>Bacteria</taxon>
        <taxon>Pseudomonadati</taxon>
        <taxon>Pseudomonadota</taxon>
        <taxon>Alphaproteobacteria</taxon>
        <taxon>Rhodospirillales</taxon>
        <taxon>Rhodospirillaceae</taxon>
        <taxon>Inquilinus</taxon>
    </lineage>
</organism>
<feature type="transmembrane region" description="Helical" evidence="1">
    <location>
        <begin position="59"/>
        <end position="80"/>
    </location>
</feature>
<dbReference type="OrthoDB" id="7361737at2"/>
<evidence type="ECO:0000313" key="2">
    <source>
        <dbReference type="EMBL" id="OWJ59457.1"/>
    </source>
</evidence>
<reference evidence="3" key="1">
    <citation type="submission" date="2017-05" db="EMBL/GenBank/DDBJ databases">
        <authorList>
            <person name="Macchi M."/>
            <person name="Festa S."/>
            <person name="Coppotelli B.M."/>
            <person name="Morelli I.S."/>
        </authorList>
    </citation>
    <scope>NUCLEOTIDE SEQUENCE [LARGE SCALE GENOMIC DNA]</scope>
    <source>
        <strain evidence="3">I</strain>
    </source>
</reference>
<keyword evidence="3" id="KW-1185">Reference proteome</keyword>
<feature type="transmembrane region" description="Helical" evidence="1">
    <location>
        <begin position="20"/>
        <end position="38"/>
    </location>
</feature>
<dbReference type="AlphaFoldDB" id="A0A211Z2W3"/>
<name>A0A211Z2W3_9PROT</name>
<evidence type="ECO:0000313" key="3">
    <source>
        <dbReference type="Proteomes" id="UP000196655"/>
    </source>
</evidence>
<dbReference type="EMBL" id="NHON01000119">
    <property type="protein sequence ID" value="OWJ59457.1"/>
    <property type="molecule type" value="Genomic_DNA"/>
</dbReference>
<dbReference type="STRING" id="1122125.GCA_000423185_07000"/>
<comment type="caution">
    <text evidence="2">The sequence shown here is derived from an EMBL/GenBank/DDBJ whole genome shotgun (WGS) entry which is preliminary data.</text>
</comment>
<evidence type="ECO:0000256" key="1">
    <source>
        <dbReference type="SAM" id="Phobius"/>
    </source>
</evidence>
<gene>
    <name evidence="2" type="ORF">BWR60_32350</name>
</gene>
<proteinExistence type="predicted"/>
<sequence length="110" mass="12111">MILYDLLRGRQAVFESQSFFEWLGEALGTLIHFIIRVVRGVFGGISGAVNDFLDGMARAIGMNSSIFSFALLILGLFLLYTSVRAFIARSIVAGVVWALLGLLVLSWVVR</sequence>
<feature type="transmembrane region" description="Helical" evidence="1">
    <location>
        <begin position="86"/>
        <end position="109"/>
    </location>
</feature>
<dbReference type="Proteomes" id="UP000196655">
    <property type="component" value="Unassembled WGS sequence"/>
</dbReference>